<dbReference type="GO" id="GO:0008810">
    <property type="term" value="F:cellulase activity"/>
    <property type="evidence" value="ECO:0007669"/>
    <property type="project" value="UniProtKB-EC"/>
</dbReference>
<name>A0A1Q9EKY2_SYMMI</name>
<dbReference type="EC" id="3.2.1.4" evidence="3"/>
<dbReference type="InterPro" id="IPR029058">
    <property type="entry name" value="AB_hydrolase_fold"/>
</dbReference>
<protein>
    <recommendedName>
        <fullName evidence="3">cellulase</fullName>
        <ecNumber evidence="3">3.2.1.4</ecNumber>
    </recommendedName>
</protein>
<organism evidence="10 11">
    <name type="scientific">Symbiodinium microadriaticum</name>
    <name type="common">Dinoflagellate</name>
    <name type="synonym">Zooxanthella microadriatica</name>
    <dbReference type="NCBI Taxonomy" id="2951"/>
    <lineage>
        <taxon>Eukaryota</taxon>
        <taxon>Sar</taxon>
        <taxon>Alveolata</taxon>
        <taxon>Dinophyceae</taxon>
        <taxon>Suessiales</taxon>
        <taxon>Symbiodiniaceae</taxon>
        <taxon>Symbiodinium</taxon>
    </lineage>
</organism>
<gene>
    <name evidence="10" type="primary">ABHD10</name>
    <name evidence="10" type="ORF">AK812_SmicGene8395</name>
</gene>
<keyword evidence="11" id="KW-1185">Reference proteome</keyword>
<evidence type="ECO:0000256" key="8">
    <source>
        <dbReference type="ARBA" id="ARBA00023326"/>
    </source>
</evidence>
<dbReference type="PANTHER" id="PTHR16138">
    <property type="entry name" value="MYCOPHENOLIC ACID ACYL-GLUCURONIDE ESTERASE, MITOCHONDRIAL"/>
    <property type="match status" value="1"/>
</dbReference>
<accession>A0A1Q9EKY2</accession>
<keyword evidence="8" id="KW-0624">Polysaccharide degradation</keyword>
<comment type="caution">
    <text evidence="10">The sequence shown here is derived from an EMBL/GenBank/DDBJ whole genome shotgun (WGS) entry which is preliminary data.</text>
</comment>
<dbReference type="AlphaFoldDB" id="A0A1Q9EKY2"/>
<evidence type="ECO:0000313" key="11">
    <source>
        <dbReference type="Proteomes" id="UP000186817"/>
    </source>
</evidence>
<dbReference type="OrthoDB" id="422236at2759"/>
<comment type="similarity">
    <text evidence="2">Belongs to the glycosyl hydrolase 45 (cellulase K) family.</text>
</comment>
<reference evidence="10 11" key="1">
    <citation type="submission" date="2016-02" db="EMBL/GenBank/DDBJ databases">
        <title>Genome analysis of coral dinoflagellate symbionts highlights evolutionary adaptations to a symbiotic lifestyle.</title>
        <authorList>
            <person name="Aranda M."/>
            <person name="Li Y."/>
            <person name="Liew Y.J."/>
            <person name="Baumgarten S."/>
            <person name="Simakov O."/>
            <person name="Wilson M."/>
            <person name="Piel J."/>
            <person name="Ashoor H."/>
            <person name="Bougouffa S."/>
            <person name="Bajic V.B."/>
            <person name="Ryu T."/>
            <person name="Ravasi T."/>
            <person name="Bayer T."/>
            <person name="Micklem G."/>
            <person name="Kim H."/>
            <person name="Bhak J."/>
            <person name="Lajeunesse T.C."/>
            <person name="Voolstra C.R."/>
        </authorList>
    </citation>
    <scope>NUCLEOTIDE SEQUENCE [LARGE SCALE GENOMIC DNA]</scope>
    <source>
        <strain evidence="10 11">CCMP2467</strain>
    </source>
</reference>
<dbReference type="Gene3D" id="2.40.40.10">
    <property type="entry name" value="RlpA-like domain"/>
    <property type="match status" value="1"/>
</dbReference>
<keyword evidence="4" id="KW-0378">Hydrolase</keyword>
<dbReference type="SUPFAM" id="SSF50685">
    <property type="entry name" value="Barwin-like endoglucanases"/>
    <property type="match status" value="1"/>
</dbReference>
<keyword evidence="7" id="KW-0326">Glycosidase</keyword>
<dbReference type="EMBL" id="LSRX01000124">
    <property type="protein sequence ID" value="OLQ08096.1"/>
    <property type="molecule type" value="Genomic_DNA"/>
</dbReference>
<evidence type="ECO:0000256" key="6">
    <source>
        <dbReference type="ARBA" id="ARBA00023277"/>
    </source>
</evidence>
<evidence type="ECO:0000256" key="2">
    <source>
        <dbReference type="ARBA" id="ARBA00007793"/>
    </source>
</evidence>
<keyword evidence="5" id="KW-0136">Cellulose degradation</keyword>
<evidence type="ECO:0000256" key="3">
    <source>
        <dbReference type="ARBA" id="ARBA00012601"/>
    </source>
</evidence>
<dbReference type="Pfam" id="PF02015">
    <property type="entry name" value="Glyco_hydro_45"/>
    <property type="match status" value="1"/>
</dbReference>
<dbReference type="InterPro" id="IPR052382">
    <property type="entry name" value="ABHD10_acyl-thioesterase"/>
</dbReference>
<proteinExistence type="inferred from homology"/>
<dbReference type="Proteomes" id="UP000186817">
    <property type="component" value="Unassembled WGS sequence"/>
</dbReference>
<evidence type="ECO:0000256" key="5">
    <source>
        <dbReference type="ARBA" id="ARBA00023001"/>
    </source>
</evidence>
<evidence type="ECO:0000256" key="7">
    <source>
        <dbReference type="ARBA" id="ARBA00023295"/>
    </source>
</evidence>
<evidence type="ECO:0000259" key="9">
    <source>
        <dbReference type="Pfam" id="PF02015"/>
    </source>
</evidence>
<dbReference type="PANTHER" id="PTHR16138:SF7">
    <property type="entry name" value="PALMITOYL-PROTEIN THIOESTERASE ABHD10, MITOCHONDRIAL"/>
    <property type="match status" value="1"/>
</dbReference>
<sequence>MGPRCRCQGSHCSICPAAVLCPVAAKSDFLRPTRSSRLPPALLGVRKAAGIRGSTAASRGGEVVTGGWRGKDTSTNWCNSCDMQELGLPALSSLEEAVRDAQRVSLSPALVVAASMGAWIAAGLARLGGICGALLLAPAGARTVSKAMAGRSAGTAILPSEHSATGGYTINSTILVELEEASIADMMPAACPVCILHGDKDEAVPLEASEELLGQLLAKGGEATLRQIHGGDHRLSKPAELQVLEEELDRLILRSAAAVRNLTVCNQSALRLLYLWYGMGYGSMLLVDLPPPSTAMVDIDHFSERQKACCHEVFAKFKSQWFEEVCAILREENLHLRSPAEQRFFAGIRALLSVQTRDLVAQSVAAYADFFRRFDDPKPLSPEEVVQLKDTDDRQDAFLVVKLVPKGDEVKLKDSTERVVERVLRVFKEFVVCLNDIPSPESRIQGGGSGAKESSKNLWGTFLEEEYVQEAQKLIEQTVQFNMGNASEAERIYNEYTFLITEEERIKEFLKDSSASIPKYLEKVDALKAIDLRIRQQLPNEMRMQMVTVDCRELNETLRSRAADCMSILLEHVVGMNLERNERLCKSFGNISRHPPASEMGRSIATLLLLSPLLACGQDFLAVRNESKSAVGGCSSYGCSGCGRCFNAGSRPGVMCASGGQSGYHCPAEPTGNGDATYACLDWTFGSAAMRSGEAQFQQQTGEKVYFGVGTYGTTTDPQRGLGACYRLKVEGVDRDIIAQSVNTGWDVDGKQFDLQMGAGGTGAFNNCAGGAGSVFPGGKSSWGCTYGGVDTRSACRALPSKPSQASAMASAGDSLVRMCEYSFDKKVRVSGEGLAAGPCKYNPTLLDVARVRCPEQLVSLTQMQRSDEPGGFGFAAASRASGFPNAGGTNRCRSEDWGAGLAYCLTRMMDCLCAQADVNPELHVGNDC</sequence>
<dbReference type="GO" id="GO:0030245">
    <property type="term" value="P:cellulose catabolic process"/>
    <property type="evidence" value="ECO:0007669"/>
    <property type="project" value="UniProtKB-KW"/>
</dbReference>
<evidence type="ECO:0000313" key="10">
    <source>
        <dbReference type="EMBL" id="OLQ08096.1"/>
    </source>
</evidence>
<evidence type="ECO:0000256" key="4">
    <source>
        <dbReference type="ARBA" id="ARBA00022801"/>
    </source>
</evidence>
<feature type="domain" description="Glycosyl hydrolases family 45 active site" evidence="9">
    <location>
        <begin position="686"/>
        <end position="801"/>
    </location>
</feature>
<keyword evidence="6" id="KW-0119">Carbohydrate metabolism</keyword>
<dbReference type="InterPro" id="IPR000334">
    <property type="entry name" value="Glyco_hydro_45"/>
</dbReference>
<dbReference type="SUPFAM" id="SSF53474">
    <property type="entry name" value="alpha/beta-Hydrolases"/>
    <property type="match status" value="1"/>
</dbReference>
<comment type="catalytic activity">
    <reaction evidence="1">
        <text>Endohydrolysis of (1-&gt;4)-beta-D-glucosidic linkages in cellulose, lichenin and cereal beta-D-glucans.</text>
        <dbReference type="EC" id="3.2.1.4"/>
    </reaction>
</comment>
<dbReference type="InterPro" id="IPR036908">
    <property type="entry name" value="RlpA-like_sf"/>
</dbReference>
<dbReference type="Gene3D" id="3.40.50.1820">
    <property type="entry name" value="alpha/beta hydrolase"/>
    <property type="match status" value="1"/>
</dbReference>
<evidence type="ECO:0000256" key="1">
    <source>
        <dbReference type="ARBA" id="ARBA00000966"/>
    </source>
</evidence>